<evidence type="ECO:0000313" key="2">
    <source>
        <dbReference type="EMBL" id="CAK9223631.1"/>
    </source>
</evidence>
<protein>
    <submittedName>
        <fullName evidence="2">Uncharacterized protein</fullName>
    </submittedName>
</protein>
<feature type="transmembrane region" description="Helical" evidence="1">
    <location>
        <begin position="393"/>
        <end position="411"/>
    </location>
</feature>
<evidence type="ECO:0000256" key="1">
    <source>
        <dbReference type="SAM" id="Phobius"/>
    </source>
</evidence>
<dbReference type="Proteomes" id="UP001497512">
    <property type="component" value="Chromosome 4"/>
</dbReference>
<keyword evidence="3" id="KW-1185">Reference proteome</keyword>
<accession>A0ABP0UK89</accession>
<dbReference type="EMBL" id="OZ019896">
    <property type="protein sequence ID" value="CAK9223631.1"/>
    <property type="molecule type" value="Genomic_DNA"/>
</dbReference>
<keyword evidence="1" id="KW-0472">Membrane</keyword>
<reference evidence="2" key="1">
    <citation type="submission" date="2024-02" db="EMBL/GenBank/DDBJ databases">
        <authorList>
            <consortium name="ELIXIR-Norway"/>
            <consortium name="Elixir Norway"/>
        </authorList>
    </citation>
    <scope>NUCLEOTIDE SEQUENCE</scope>
</reference>
<sequence>MDVSLKLMEPLKEQYKTPGAGYCERVANHLAALVNQVPADLHDRKSVEDQQELGCGCFWRAIVKVLVWILVVGHLIAVGCAYFFLFFAPNTRTDRVYLQHGFEDYAIKTHFNELASYGLNVKESEYPVSGNHVVSCPCTTTTVSWTDFVHFYVINNSRGDLVYKYDSNDNLIDFTYAGCDDSIDPKYLSRTFKLKKDNVCTFCGFEHVNIFPHALNTGHNLNTDCEFISNLFVTTQESKASWGRNWRDNAISYFQSPVLLHQKFLYSNTIQLLKSQLEKQFLLLRVNPRTVECVNTTHVEMFQEGLAQQWINVLETFAANSGSSDSDYFKNAGSRAVEYYKSTSTYYKYHFMVVLDPWGQSVLGMNMDWKEYYNQCKPHYCDVTRPNSLYRRIYLIAAQLGGLAALVYFLFRCIVCPLLPKIISRSTRAHNYGSESLSVGR</sequence>
<proteinExistence type="predicted"/>
<evidence type="ECO:0000313" key="3">
    <source>
        <dbReference type="Proteomes" id="UP001497512"/>
    </source>
</evidence>
<name>A0ABP0UK89_9BRYO</name>
<organism evidence="2 3">
    <name type="scientific">Sphagnum troendelagicum</name>
    <dbReference type="NCBI Taxonomy" id="128251"/>
    <lineage>
        <taxon>Eukaryota</taxon>
        <taxon>Viridiplantae</taxon>
        <taxon>Streptophyta</taxon>
        <taxon>Embryophyta</taxon>
        <taxon>Bryophyta</taxon>
        <taxon>Sphagnophytina</taxon>
        <taxon>Sphagnopsida</taxon>
        <taxon>Sphagnales</taxon>
        <taxon>Sphagnaceae</taxon>
        <taxon>Sphagnum</taxon>
    </lineage>
</organism>
<keyword evidence="1" id="KW-0812">Transmembrane</keyword>
<keyword evidence="1" id="KW-1133">Transmembrane helix</keyword>
<feature type="transmembrane region" description="Helical" evidence="1">
    <location>
        <begin position="66"/>
        <end position="88"/>
    </location>
</feature>
<gene>
    <name evidence="2" type="ORF">CSSPTR1EN2_LOCUS16928</name>
</gene>